<keyword evidence="2" id="KW-0560">Oxidoreductase</keyword>
<dbReference type="InterPro" id="IPR002347">
    <property type="entry name" value="SDR_fam"/>
</dbReference>
<dbReference type="Proteomes" id="UP000216947">
    <property type="component" value="Unassembled WGS sequence"/>
</dbReference>
<evidence type="ECO:0000313" key="4">
    <source>
        <dbReference type="Proteomes" id="UP000216947"/>
    </source>
</evidence>
<proteinExistence type="inferred from homology"/>
<keyword evidence="4" id="KW-1185">Reference proteome</keyword>
<dbReference type="OrthoDB" id="9178657at2"/>
<evidence type="ECO:0000313" key="3">
    <source>
        <dbReference type="EMBL" id="OZI24931.1"/>
    </source>
</evidence>
<evidence type="ECO:0000256" key="2">
    <source>
        <dbReference type="ARBA" id="ARBA00023002"/>
    </source>
</evidence>
<evidence type="ECO:0000256" key="1">
    <source>
        <dbReference type="ARBA" id="ARBA00006484"/>
    </source>
</evidence>
<dbReference type="PROSITE" id="PS00061">
    <property type="entry name" value="ADH_SHORT"/>
    <property type="match status" value="1"/>
</dbReference>
<dbReference type="PANTHER" id="PTHR24321">
    <property type="entry name" value="DEHYDROGENASES, SHORT CHAIN"/>
    <property type="match status" value="1"/>
</dbReference>
<dbReference type="PRINTS" id="PR00081">
    <property type="entry name" value="GDHRDH"/>
</dbReference>
<dbReference type="PANTHER" id="PTHR24321:SF15">
    <property type="entry name" value="OXIDOREDUCTASE UCPA"/>
    <property type="match status" value="1"/>
</dbReference>
<dbReference type="SUPFAM" id="SSF51735">
    <property type="entry name" value="NAD(P)-binding Rossmann-fold domains"/>
    <property type="match status" value="1"/>
</dbReference>
<dbReference type="FunFam" id="3.40.50.720:FF:000084">
    <property type="entry name" value="Short-chain dehydrogenase reductase"/>
    <property type="match status" value="1"/>
</dbReference>
<comment type="caution">
    <text evidence="3">The sequence shown here is derived from an EMBL/GenBank/DDBJ whole genome shotgun (WGS) entry which is preliminary data.</text>
</comment>
<dbReference type="GO" id="GO:0016491">
    <property type="term" value="F:oxidoreductase activity"/>
    <property type="evidence" value="ECO:0007669"/>
    <property type="project" value="UniProtKB-KW"/>
</dbReference>
<accession>A0A261RJ31</accession>
<dbReference type="PRINTS" id="PR00080">
    <property type="entry name" value="SDRFAMILY"/>
</dbReference>
<comment type="similarity">
    <text evidence="1">Belongs to the short-chain dehydrogenases/reductases (SDR) family.</text>
</comment>
<dbReference type="NCBIfam" id="NF005559">
    <property type="entry name" value="PRK07231.1"/>
    <property type="match status" value="1"/>
</dbReference>
<protein>
    <submittedName>
        <fullName evidence="3">Short-chain dehydrogenase</fullName>
    </submittedName>
</protein>
<dbReference type="Gene3D" id="3.40.50.720">
    <property type="entry name" value="NAD(P)-binding Rossmann-like Domain"/>
    <property type="match status" value="1"/>
</dbReference>
<name>A0A261RJ31_9BORD</name>
<sequence>MSESRFQGRVAFVTGAASGLGKASALRLARDGAKLMLFDRDAAGLEALRASCPDAVTYVGDASLAADVNAAAELSRQTFGPAEFLVASAGINGIPKPAIDYTEEEWDRLFDVNVKGAWLAVKALVPQMRELGKGSIVLFSSTAGLGGSGFLPAYSASKGAVALLARSLALNHAREGIRVNCVCPGTIDTPMAQEMFVKASELGGAAPPTVDVMRNRIPMGRFGQADEIADAVMYFLSDAASYTTGVTMPVDGGLKA</sequence>
<gene>
    <name evidence="3" type="ORF">CAL19_05455</name>
</gene>
<dbReference type="CDD" id="cd05233">
    <property type="entry name" value="SDR_c"/>
    <property type="match status" value="1"/>
</dbReference>
<reference evidence="4" key="1">
    <citation type="submission" date="2017-05" db="EMBL/GenBank/DDBJ databases">
        <title>Complete and WGS of Bordetella genogroups.</title>
        <authorList>
            <person name="Spilker T."/>
            <person name="Lipuma J."/>
        </authorList>
    </citation>
    <scope>NUCLEOTIDE SEQUENCE [LARGE SCALE GENOMIC DNA]</scope>
    <source>
        <strain evidence="4">AU18089</strain>
    </source>
</reference>
<dbReference type="InterPro" id="IPR020904">
    <property type="entry name" value="Sc_DH/Rdtase_CS"/>
</dbReference>
<organism evidence="3 4">
    <name type="scientific">Bordetella genomosp. 7</name>
    <dbReference type="NCBI Taxonomy" id="1416805"/>
    <lineage>
        <taxon>Bacteria</taxon>
        <taxon>Pseudomonadati</taxon>
        <taxon>Pseudomonadota</taxon>
        <taxon>Betaproteobacteria</taxon>
        <taxon>Burkholderiales</taxon>
        <taxon>Alcaligenaceae</taxon>
        <taxon>Bordetella</taxon>
    </lineage>
</organism>
<dbReference type="InterPro" id="IPR036291">
    <property type="entry name" value="NAD(P)-bd_dom_sf"/>
</dbReference>
<dbReference type="Pfam" id="PF13561">
    <property type="entry name" value="adh_short_C2"/>
    <property type="match status" value="1"/>
</dbReference>
<dbReference type="EMBL" id="NEVK01000003">
    <property type="protein sequence ID" value="OZI24931.1"/>
    <property type="molecule type" value="Genomic_DNA"/>
</dbReference>
<dbReference type="RefSeq" id="WP_026640486.1">
    <property type="nucleotide sequence ID" value="NZ_NEVI01000006.1"/>
</dbReference>
<dbReference type="AlphaFoldDB" id="A0A261RJ31"/>